<dbReference type="EMBL" id="AANZ01000006">
    <property type="protein sequence ID" value="EAQ81197.1"/>
    <property type="molecule type" value="Genomic_DNA"/>
</dbReference>
<comment type="similarity">
    <text evidence="6">Belongs to the exbB/tolQ family.</text>
</comment>
<gene>
    <name evidence="11" type="ORF">DSM3645_21537</name>
</gene>
<feature type="transmembrane region" description="Helical" evidence="9">
    <location>
        <begin position="275"/>
        <end position="299"/>
    </location>
</feature>
<evidence type="ECO:0000313" key="11">
    <source>
        <dbReference type="EMBL" id="EAQ81197.1"/>
    </source>
</evidence>
<evidence type="ECO:0000256" key="8">
    <source>
        <dbReference type="SAM" id="MobiDB-lite"/>
    </source>
</evidence>
<feature type="domain" description="MotA/TolQ/ExbB proton channel" evidence="10">
    <location>
        <begin position="236"/>
        <end position="346"/>
    </location>
</feature>
<feature type="region of interest" description="Disordered" evidence="8">
    <location>
        <begin position="84"/>
        <end position="115"/>
    </location>
</feature>
<dbReference type="STRING" id="314230.DSM3645_21537"/>
<dbReference type="OrthoDB" id="5290956at2"/>
<feature type="transmembrane region" description="Helical" evidence="9">
    <location>
        <begin position="123"/>
        <end position="144"/>
    </location>
</feature>
<evidence type="ECO:0000313" key="12">
    <source>
        <dbReference type="Proteomes" id="UP000004358"/>
    </source>
</evidence>
<evidence type="ECO:0000256" key="6">
    <source>
        <dbReference type="RuleBase" id="RU004057"/>
    </source>
</evidence>
<keyword evidence="6" id="KW-0813">Transport</keyword>
<comment type="subcellular location">
    <subcellularLocation>
        <location evidence="1">Cell membrane</location>
        <topology evidence="1">Multi-pass membrane protein</topology>
    </subcellularLocation>
    <subcellularLocation>
        <location evidence="6">Membrane</location>
        <topology evidence="6">Multi-pass membrane protein</topology>
    </subcellularLocation>
</comment>
<reference evidence="11 12" key="1">
    <citation type="submission" date="2006-02" db="EMBL/GenBank/DDBJ databases">
        <authorList>
            <person name="Amann R."/>
            <person name="Ferriera S."/>
            <person name="Johnson J."/>
            <person name="Kravitz S."/>
            <person name="Halpern A."/>
            <person name="Remington K."/>
            <person name="Beeson K."/>
            <person name="Tran B."/>
            <person name="Rogers Y.-H."/>
            <person name="Friedman R."/>
            <person name="Venter J.C."/>
        </authorList>
    </citation>
    <scope>NUCLEOTIDE SEQUENCE [LARGE SCALE GENOMIC DNA]</scope>
    <source>
        <strain evidence="11 12">DSM 3645</strain>
    </source>
</reference>
<evidence type="ECO:0000256" key="4">
    <source>
        <dbReference type="ARBA" id="ARBA00022989"/>
    </source>
</evidence>
<keyword evidence="6" id="KW-0653">Protein transport</keyword>
<dbReference type="AlphaFoldDB" id="A3ZRA1"/>
<dbReference type="PANTHER" id="PTHR30625:SF11">
    <property type="entry name" value="MOTA_TOLQ_EXBB PROTON CHANNEL DOMAIN-CONTAINING PROTEIN"/>
    <property type="match status" value="1"/>
</dbReference>
<dbReference type="InterPro" id="IPR050790">
    <property type="entry name" value="ExbB/TolQ_transport"/>
</dbReference>
<proteinExistence type="inferred from homology"/>
<evidence type="ECO:0000256" key="1">
    <source>
        <dbReference type="ARBA" id="ARBA00004651"/>
    </source>
</evidence>
<dbReference type="Pfam" id="PF01618">
    <property type="entry name" value="MotA_ExbB"/>
    <property type="match status" value="1"/>
</dbReference>
<keyword evidence="3 9" id="KW-0812">Transmembrane</keyword>
<sequence length="564" mass="61244">MYFKFKCPQCGQSLKVRQELAGQKRNCPYCKASVRIPNTTEIDMDLPPLESSGFPSFDDGGGAGGNPLGGLDLGNLQTDPLSTKTAAKAGGKKGAATPPPRQAAAAASSASSSDGEFTDPSDVGLVGSGIFGFFAAVTFLLLLWPSKGTYIGDLFLAGGFQGVMIQFLSTFMFFWAMAILWKKNRKIKRQRDYLLMDVLPTDISPEIRFDTLDRFVDNIRQLPGEHGESFLINRVLRGLQHFRVRRNAAETVTMMASQSEIDSNNVASSYTAIKVLIWAIPTMGFIGTVLGISLAVASLAGALGGNDPSQLMTSLTSMFSGLGTAFNTTLVALVMSMIIKFPMSSLQKSEEGVLNWVDEYCNENLLRRLNDGREGGNEPTGPLDTKIFRRAVEEAMAAQQSELEVWIQKLELVGHTITKQTTEGWTDIQAKLLEGQKEITAQVLDQMQAKTGEMQTRQEEQRAEMQDQLTQMQEIAAQLQSTLGMVANVAAQSSNQMNANVAASTERLEDYFSGVERGLTGLNEVLSKLGNETVVVQQVEAPSHGGGWFGMGGGKAKSRRNGKR</sequence>
<accession>A3ZRA1</accession>
<comment type="caution">
    <text evidence="11">The sequence shown here is derived from an EMBL/GenBank/DDBJ whole genome shotgun (WGS) entry which is preliminary data.</text>
</comment>
<keyword evidence="4 9" id="KW-1133">Transmembrane helix</keyword>
<evidence type="ECO:0000256" key="7">
    <source>
        <dbReference type="SAM" id="Coils"/>
    </source>
</evidence>
<evidence type="ECO:0000259" key="10">
    <source>
        <dbReference type="Pfam" id="PF01618"/>
    </source>
</evidence>
<dbReference type="GO" id="GO:0005886">
    <property type="term" value="C:plasma membrane"/>
    <property type="evidence" value="ECO:0007669"/>
    <property type="project" value="UniProtKB-SubCell"/>
</dbReference>
<evidence type="ECO:0000256" key="5">
    <source>
        <dbReference type="ARBA" id="ARBA00023136"/>
    </source>
</evidence>
<keyword evidence="5 9" id="KW-0472">Membrane</keyword>
<feature type="transmembrane region" description="Helical" evidence="9">
    <location>
        <begin position="319"/>
        <end position="339"/>
    </location>
</feature>
<dbReference type="HOGENOM" id="CLU_537307_0_0_0"/>
<protein>
    <recommendedName>
        <fullName evidence="10">MotA/TolQ/ExbB proton channel domain-containing protein</fullName>
    </recommendedName>
</protein>
<dbReference type="eggNOG" id="COG0811">
    <property type="taxonomic scope" value="Bacteria"/>
</dbReference>
<dbReference type="GO" id="GO:0017038">
    <property type="term" value="P:protein import"/>
    <property type="evidence" value="ECO:0007669"/>
    <property type="project" value="TreeGrafter"/>
</dbReference>
<dbReference type="PANTHER" id="PTHR30625">
    <property type="entry name" value="PROTEIN TOLQ"/>
    <property type="match status" value="1"/>
</dbReference>
<evidence type="ECO:0000256" key="3">
    <source>
        <dbReference type="ARBA" id="ARBA00022692"/>
    </source>
</evidence>
<feature type="coiled-coil region" evidence="7">
    <location>
        <begin position="455"/>
        <end position="482"/>
    </location>
</feature>
<organism evidence="11 12">
    <name type="scientific">Blastopirellula marina DSM 3645</name>
    <dbReference type="NCBI Taxonomy" id="314230"/>
    <lineage>
        <taxon>Bacteria</taxon>
        <taxon>Pseudomonadati</taxon>
        <taxon>Planctomycetota</taxon>
        <taxon>Planctomycetia</taxon>
        <taxon>Pirellulales</taxon>
        <taxon>Pirellulaceae</taxon>
        <taxon>Blastopirellula</taxon>
    </lineage>
</organism>
<feature type="transmembrane region" description="Helical" evidence="9">
    <location>
        <begin position="164"/>
        <end position="181"/>
    </location>
</feature>
<dbReference type="InterPro" id="IPR002898">
    <property type="entry name" value="MotA_ExbB_proton_chnl"/>
</dbReference>
<feature type="compositionally biased region" description="Low complexity" evidence="8">
    <location>
        <begin position="103"/>
        <end position="113"/>
    </location>
</feature>
<evidence type="ECO:0000256" key="2">
    <source>
        <dbReference type="ARBA" id="ARBA00022475"/>
    </source>
</evidence>
<keyword evidence="2" id="KW-1003">Cell membrane</keyword>
<evidence type="ECO:0000256" key="9">
    <source>
        <dbReference type="SAM" id="Phobius"/>
    </source>
</evidence>
<name>A3ZRA1_9BACT</name>
<keyword evidence="7" id="KW-0175">Coiled coil</keyword>
<dbReference type="Proteomes" id="UP000004358">
    <property type="component" value="Unassembled WGS sequence"/>
</dbReference>
<dbReference type="Gene3D" id="2.20.28.160">
    <property type="match status" value="1"/>
</dbReference>